<protein>
    <submittedName>
        <fullName evidence="1">Uncharacterized protein</fullName>
    </submittedName>
</protein>
<dbReference type="AlphaFoldDB" id="A0A5B7EDX4"/>
<name>A0A5B7EDX4_PORTR</name>
<gene>
    <name evidence="1" type="ORF">E2C01_025812</name>
</gene>
<keyword evidence="2" id="KW-1185">Reference proteome</keyword>
<dbReference type="EMBL" id="VSRR010002639">
    <property type="protein sequence ID" value="MPC32500.1"/>
    <property type="molecule type" value="Genomic_DNA"/>
</dbReference>
<organism evidence="1 2">
    <name type="scientific">Portunus trituberculatus</name>
    <name type="common">Swimming crab</name>
    <name type="synonym">Neptunus trituberculatus</name>
    <dbReference type="NCBI Taxonomy" id="210409"/>
    <lineage>
        <taxon>Eukaryota</taxon>
        <taxon>Metazoa</taxon>
        <taxon>Ecdysozoa</taxon>
        <taxon>Arthropoda</taxon>
        <taxon>Crustacea</taxon>
        <taxon>Multicrustacea</taxon>
        <taxon>Malacostraca</taxon>
        <taxon>Eumalacostraca</taxon>
        <taxon>Eucarida</taxon>
        <taxon>Decapoda</taxon>
        <taxon>Pleocyemata</taxon>
        <taxon>Brachyura</taxon>
        <taxon>Eubrachyura</taxon>
        <taxon>Portunoidea</taxon>
        <taxon>Portunidae</taxon>
        <taxon>Portuninae</taxon>
        <taxon>Portunus</taxon>
    </lineage>
</organism>
<sequence>MWRCNDALLVEQIGKRHRVLLAPLLSRNFDGPRPFRRLLGLLSTTPHTPRCCRASGMVSHHVGGALNTSEQHSPHRSTSEHYSAPVLLKHHEKSVPLIC</sequence>
<evidence type="ECO:0000313" key="2">
    <source>
        <dbReference type="Proteomes" id="UP000324222"/>
    </source>
</evidence>
<proteinExistence type="predicted"/>
<evidence type="ECO:0000313" key="1">
    <source>
        <dbReference type="EMBL" id="MPC32500.1"/>
    </source>
</evidence>
<comment type="caution">
    <text evidence="1">The sequence shown here is derived from an EMBL/GenBank/DDBJ whole genome shotgun (WGS) entry which is preliminary data.</text>
</comment>
<dbReference type="Proteomes" id="UP000324222">
    <property type="component" value="Unassembled WGS sequence"/>
</dbReference>
<accession>A0A5B7EDX4</accession>
<reference evidence="1 2" key="1">
    <citation type="submission" date="2019-05" db="EMBL/GenBank/DDBJ databases">
        <title>Another draft genome of Portunus trituberculatus and its Hox gene families provides insights of decapod evolution.</title>
        <authorList>
            <person name="Jeong J.-H."/>
            <person name="Song I."/>
            <person name="Kim S."/>
            <person name="Choi T."/>
            <person name="Kim D."/>
            <person name="Ryu S."/>
            <person name="Kim W."/>
        </authorList>
    </citation>
    <scope>NUCLEOTIDE SEQUENCE [LARGE SCALE GENOMIC DNA]</scope>
    <source>
        <tissue evidence="1">Muscle</tissue>
    </source>
</reference>